<organism evidence="3 4">
    <name type="scientific">Leucocoprinus birnbaumii</name>
    <dbReference type="NCBI Taxonomy" id="56174"/>
    <lineage>
        <taxon>Eukaryota</taxon>
        <taxon>Fungi</taxon>
        <taxon>Dikarya</taxon>
        <taxon>Basidiomycota</taxon>
        <taxon>Agaricomycotina</taxon>
        <taxon>Agaricomycetes</taxon>
        <taxon>Agaricomycetidae</taxon>
        <taxon>Agaricales</taxon>
        <taxon>Agaricineae</taxon>
        <taxon>Agaricaceae</taxon>
        <taxon>Leucocoprinus</taxon>
    </lineage>
</organism>
<dbReference type="SMART" id="SM00981">
    <property type="entry name" value="THUMP"/>
    <property type="match status" value="1"/>
</dbReference>
<dbReference type="AlphaFoldDB" id="A0AAD5VEV7"/>
<name>A0AAD5VEV7_9AGAR</name>
<dbReference type="PROSITE" id="PS51165">
    <property type="entry name" value="THUMP"/>
    <property type="match status" value="1"/>
</dbReference>
<dbReference type="GO" id="GO:0006400">
    <property type="term" value="P:tRNA modification"/>
    <property type="evidence" value="ECO:0007669"/>
    <property type="project" value="InterPro"/>
</dbReference>
<protein>
    <recommendedName>
        <fullName evidence="2">THUMP domain-containing protein</fullName>
    </recommendedName>
</protein>
<evidence type="ECO:0000313" key="3">
    <source>
        <dbReference type="EMBL" id="KAJ3555076.1"/>
    </source>
</evidence>
<feature type="domain" description="THUMP" evidence="2">
    <location>
        <begin position="119"/>
        <end position="225"/>
    </location>
</feature>
<dbReference type="FunFam" id="3.30.2300.10:FF:000001">
    <property type="entry name" value="THUMP domain-containing protein 1"/>
    <property type="match status" value="1"/>
</dbReference>
<evidence type="ECO:0000259" key="2">
    <source>
        <dbReference type="PROSITE" id="PS51165"/>
    </source>
</evidence>
<evidence type="ECO:0000256" key="1">
    <source>
        <dbReference type="PROSITE-ProRule" id="PRU00529"/>
    </source>
</evidence>
<dbReference type="InterPro" id="IPR004114">
    <property type="entry name" value="THUMP_dom"/>
</dbReference>
<keyword evidence="4" id="KW-1185">Reference proteome</keyword>
<dbReference type="InterPro" id="IPR040183">
    <property type="entry name" value="THUMPD1-like"/>
</dbReference>
<dbReference type="SUPFAM" id="SSF143437">
    <property type="entry name" value="THUMP domain-like"/>
    <property type="match status" value="1"/>
</dbReference>
<proteinExistence type="predicted"/>
<dbReference type="Gene3D" id="3.30.2300.10">
    <property type="entry name" value="THUMP superfamily"/>
    <property type="match status" value="1"/>
</dbReference>
<dbReference type="Pfam" id="PF02926">
    <property type="entry name" value="THUMP"/>
    <property type="match status" value="1"/>
</dbReference>
<comment type="caution">
    <text evidence="3">The sequence shown here is derived from an EMBL/GenBank/DDBJ whole genome shotgun (WGS) entry which is preliminary data.</text>
</comment>
<accession>A0AAD5VEV7</accession>
<dbReference type="GO" id="GO:0003723">
    <property type="term" value="F:RNA binding"/>
    <property type="evidence" value="ECO:0007669"/>
    <property type="project" value="UniProtKB-UniRule"/>
</dbReference>
<dbReference type="EMBL" id="JANIEX010001721">
    <property type="protein sequence ID" value="KAJ3555076.1"/>
    <property type="molecule type" value="Genomic_DNA"/>
</dbReference>
<dbReference type="CDD" id="cd11717">
    <property type="entry name" value="THUMP_THUMPD1_like"/>
    <property type="match status" value="1"/>
</dbReference>
<dbReference type="PANTHER" id="PTHR13452:SF10">
    <property type="entry name" value="THUMP DOMAIN-CONTAINING PROTEIN 1"/>
    <property type="match status" value="1"/>
</dbReference>
<evidence type="ECO:0000313" key="4">
    <source>
        <dbReference type="Proteomes" id="UP001213000"/>
    </source>
</evidence>
<keyword evidence="1" id="KW-0694">RNA-binding</keyword>
<dbReference type="Proteomes" id="UP001213000">
    <property type="component" value="Unassembled WGS sequence"/>
</dbReference>
<sequence length="253" mass="28969">MRENREFSVGAIAKTSISLTRDNGLDGTPIWEKRSIDGPGIWVSCVKGKEKQTVGELYDLFESVRVPDGRSWTVLNLYQLADDLWPQEPPEPGEQGELSLEAQIADEMSSLQKPRKEKRFGDYILFSIQYTHRFVPVSGNCVANLPEIESLCRDVFHNFFQSRLERKYTYKVELRIRNHSTVSRPVLIQHIARCMPEGHTVALENPDLFILVEVFKSVCGVSVVEDYYRLQKFNVMEIANTRQVSGALDNTRV</sequence>
<gene>
    <name evidence="3" type="ORF">NP233_g12292</name>
</gene>
<reference evidence="3" key="1">
    <citation type="submission" date="2022-07" db="EMBL/GenBank/DDBJ databases">
        <title>Genome Sequence of Leucocoprinus birnbaumii.</title>
        <authorList>
            <person name="Buettner E."/>
        </authorList>
    </citation>
    <scope>NUCLEOTIDE SEQUENCE</scope>
    <source>
        <strain evidence="3">VT141</strain>
    </source>
</reference>
<dbReference type="PANTHER" id="PTHR13452">
    <property type="entry name" value="THUMP DOMAIN CONTAINING PROTEIN 1-RELATED"/>
    <property type="match status" value="1"/>
</dbReference>